<reference evidence="15" key="1">
    <citation type="submission" date="2021-09" db="EMBL/GenBank/DDBJ databases">
        <title>Genome of Aequorivita sp. strain F64183.</title>
        <authorList>
            <person name="Wang Y."/>
        </authorList>
    </citation>
    <scope>NUCLEOTIDE SEQUENCE</scope>
    <source>
        <strain evidence="15">F64183</strain>
    </source>
</reference>
<keyword evidence="16" id="KW-1185">Reference proteome</keyword>
<feature type="active site" evidence="12">
    <location>
        <position position="221"/>
    </location>
</feature>
<dbReference type="CDD" id="cd09110">
    <property type="entry name" value="PLDc_CLS_1"/>
    <property type="match status" value="1"/>
</dbReference>
<organism evidence="15 16">
    <name type="scientific">Aequorivita xiaoshiensis</name>
    <dbReference type="NCBI Taxonomy" id="2874476"/>
    <lineage>
        <taxon>Bacteria</taxon>
        <taxon>Pseudomonadati</taxon>
        <taxon>Bacteroidota</taxon>
        <taxon>Flavobacteriia</taxon>
        <taxon>Flavobacteriales</taxon>
        <taxon>Flavobacteriaceae</taxon>
        <taxon>Aequorivita</taxon>
    </lineage>
</organism>
<dbReference type="GO" id="GO:0005886">
    <property type="term" value="C:plasma membrane"/>
    <property type="evidence" value="ECO:0007669"/>
    <property type="project" value="UniProtKB-SubCell"/>
</dbReference>
<keyword evidence="11 12" id="KW-1208">Phospholipid metabolism</keyword>
<feature type="active site" evidence="12">
    <location>
        <position position="228"/>
    </location>
</feature>
<dbReference type="SMART" id="SM00155">
    <property type="entry name" value="PLDc"/>
    <property type="match status" value="2"/>
</dbReference>
<keyword evidence="7 12" id="KW-1133">Transmembrane helix</keyword>
<keyword evidence="9 12" id="KW-0472">Membrane</keyword>
<dbReference type="EMBL" id="JAIRBB010000001">
    <property type="protein sequence ID" value="MCG2429713.1"/>
    <property type="molecule type" value="Genomic_DNA"/>
</dbReference>
<evidence type="ECO:0000256" key="11">
    <source>
        <dbReference type="ARBA" id="ARBA00023264"/>
    </source>
</evidence>
<keyword evidence="4 12" id="KW-0808">Transferase</keyword>
<evidence type="ECO:0000256" key="6">
    <source>
        <dbReference type="ARBA" id="ARBA00022737"/>
    </source>
</evidence>
<feature type="domain" description="PLD phosphodiesterase" evidence="14">
    <location>
        <begin position="216"/>
        <end position="243"/>
    </location>
</feature>
<comment type="function">
    <text evidence="12">Catalyzes the reversible phosphatidyl group transfer from one phosphatidylglycerol molecule to another to form cardiolipin (CL) (diphosphatidylglycerol) and glycerol.</text>
</comment>
<dbReference type="InterPro" id="IPR022924">
    <property type="entry name" value="Cardiolipin_synthase"/>
</dbReference>
<keyword evidence="2 12" id="KW-1003">Cell membrane</keyword>
<evidence type="ECO:0000256" key="1">
    <source>
        <dbReference type="ARBA" id="ARBA00004651"/>
    </source>
</evidence>
<sequence>MNWILLSEIVYIIIVLLVCVRVVYDTQNTTKTLAYLLAVILLPIVGIIVYFTVGINYRKRKMYSKKIFNNPELEMTMRERILKTSQIIFKTRKESVKNFEKLASLILNKSLSPIFQGNDVTLLLNGENKFPRVFEALKNAKNHIHIEYYIFEDDDISCRIIDLLIEKAKAGVAVRFIYDDFGSRPIRKKQVPRMQAAGIRVFPFYKIKLISFANRINYRNHRKIIVVDGVVGFVGGINVSDKYVNNSEDNNKLYWRDTHLQIEGPIVKSLQYIFMGDWNYCSGEALKPTKVFFPDESTTLSKTDKVVQIAYSGPDSDSPLIQQSLLQAISLAKEEILITTPYFIPGDVILESLVIAAASGTKVKLLVPGISDSKFVNYAARSYYGRLINAGATIYRYQKGFVHAKTMVVDKQLSIVGTANMDIRSFDLNFEVNAIVYDREIAEELHTAFYNDLKDAIAIDAKKWNDRSNLTQILEKLAGLFSPLM</sequence>
<evidence type="ECO:0000256" key="10">
    <source>
        <dbReference type="ARBA" id="ARBA00023209"/>
    </source>
</evidence>
<dbReference type="RefSeq" id="WP_237606434.1">
    <property type="nucleotide sequence ID" value="NZ_JAIRBB010000001.1"/>
</dbReference>
<keyword evidence="5 12" id="KW-0812">Transmembrane</keyword>
<protein>
    <recommendedName>
        <fullName evidence="12 13">Cardiolipin synthase</fullName>
        <shortName evidence="12">CL synthase</shortName>
        <ecNumber evidence="12 13">2.7.8.-</ecNumber>
    </recommendedName>
</protein>
<keyword evidence="10 12" id="KW-0594">Phospholipid biosynthesis</keyword>
<dbReference type="NCBIfam" id="TIGR04265">
    <property type="entry name" value="bac_cardiolipin"/>
    <property type="match status" value="1"/>
</dbReference>
<evidence type="ECO:0000256" key="4">
    <source>
        <dbReference type="ARBA" id="ARBA00022679"/>
    </source>
</evidence>
<feature type="transmembrane region" description="Helical" evidence="12">
    <location>
        <begin position="5"/>
        <end position="24"/>
    </location>
</feature>
<evidence type="ECO:0000313" key="15">
    <source>
        <dbReference type="EMBL" id="MCG2429713.1"/>
    </source>
</evidence>
<dbReference type="Pfam" id="PF13396">
    <property type="entry name" value="PLDc_N"/>
    <property type="match status" value="1"/>
</dbReference>
<dbReference type="PANTHER" id="PTHR21248">
    <property type="entry name" value="CARDIOLIPIN SYNTHASE"/>
    <property type="match status" value="1"/>
</dbReference>
<dbReference type="EC" id="2.7.8.-" evidence="12 13"/>
<feature type="transmembrane region" description="Helical" evidence="12">
    <location>
        <begin position="36"/>
        <end position="57"/>
    </location>
</feature>
<feature type="active site" evidence="12">
    <location>
        <position position="405"/>
    </location>
</feature>
<comment type="subcellular location">
    <subcellularLocation>
        <location evidence="1 12">Cell membrane</location>
        <topology evidence="1 12">Multi-pass membrane protein</topology>
    </subcellularLocation>
</comment>
<dbReference type="AlphaFoldDB" id="A0A9X1R1A8"/>
<evidence type="ECO:0000256" key="5">
    <source>
        <dbReference type="ARBA" id="ARBA00022692"/>
    </source>
</evidence>
<comment type="caution">
    <text evidence="15">The sequence shown here is derived from an EMBL/GenBank/DDBJ whole genome shotgun (WGS) entry which is preliminary data.</text>
</comment>
<dbReference type="Pfam" id="PF13091">
    <property type="entry name" value="PLDc_2"/>
    <property type="match status" value="2"/>
</dbReference>
<feature type="active site" evidence="12">
    <location>
        <position position="223"/>
    </location>
</feature>
<feature type="active site" evidence="12">
    <location>
        <position position="403"/>
    </location>
</feature>
<dbReference type="InterPro" id="IPR027379">
    <property type="entry name" value="CLS_N"/>
</dbReference>
<dbReference type="InterPro" id="IPR030874">
    <property type="entry name" value="Cardiolipin_synth_Firmi"/>
</dbReference>
<comment type="similarity">
    <text evidence="12">Belongs to the phospholipase D family. Cardiolipin synthase subfamily.</text>
</comment>
<dbReference type="Proteomes" id="UP001139462">
    <property type="component" value="Unassembled WGS sequence"/>
</dbReference>
<evidence type="ECO:0000256" key="7">
    <source>
        <dbReference type="ARBA" id="ARBA00022989"/>
    </source>
</evidence>
<keyword evidence="3 12" id="KW-0444">Lipid biosynthesis</keyword>
<evidence type="ECO:0000256" key="9">
    <source>
        <dbReference type="ARBA" id="ARBA00023136"/>
    </source>
</evidence>
<evidence type="ECO:0000256" key="2">
    <source>
        <dbReference type="ARBA" id="ARBA00022475"/>
    </source>
</evidence>
<feature type="domain" description="PLD phosphodiesterase" evidence="14">
    <location>
        <begin position="398"/>
        <end position="425"/>
    </location>
</feature>
<evidence type="ECO:0000256" key="13">
    <source>
        <dbReference type="NCBIfam" id="TIGR04265"/>
    </source>
</evidence>
<dbReference type="InterPro" id="IPR025202">
    <property type="entry name" value="PLD-like_dom"/>
</dbReference>
<evidence type="ECO:0000256" key="12">
    <source>
        <dbReference type="HAMAP-Rule" id="MF_01916"/>
    </source>
</evidence>
<name>A0A9X1R1A8_9FLAO</name>
<evidence type="ECO:0000256" key="3">
    <source>
        <dbReference type="ARBA" id="ARBA00022516"/>
    </source>
</evidence>
<dbReference type="HAMAP" id="MF_01916">
    <property type="entry name" value="Cardiolipin_synth_Cls"/>
    <property type="match status" value="1"/>
</dbReference>
<keyword evidence="6" id="KW-0677">Repeat</keyword>
<dbReference type="GO" id="GO:0032049">
    <property type="term" value="P:cardiolipin biosynthetic process"/>
    <property type="evidence" value="ECO:0007669"/>
    <property type="project" value="UniProtKB-UniRule"/>
</dbReference>
<dbReference type="Gene3D" id="3.30.870.10">
    <property type="entry name" value="Endonuclease Chain A"/>
    <property type="match status" value="2"/>
</dbReference>
<gene>
    <name evidence="15" type="primary">cls</name>
    <name evidence="15" type="ORF">K8344_01155</name>
</gene>
<accession>A0A9X1R1A8</accession>
<keyword evidence="8 12" id="KW-0443">Lipid metabolism</keyword>
<evidence type="ECO:0000256" key="8">
    <source>
        <dbReference type="ARBA" id="ARBA00023098"/>
    </source>
</evidence>
<dbReference type="SUPFAM" id="SSF56024">
    <property type="entry name" value="Phospholipase D/nuclease"/>
    <property type="match status" value="2"/>
</dbReference>
<evidence type="ECO:0000259" key="14">
    <source>
        <dbReference type="PROSITE" id="PS50035"/>
    </source>
</evidence>
<feature type="active site" evidence="12">
    <location>
        <position position="410"/>
    </location>
</feature>
<dbReference type="InterPro" id="IPR001736">
    <property type="entry name" value="PLipase_D/transphosphatidylase"/>
</dbReference>
<evidence type="ECO:0000313" key="16">
    <source>
        <dbReference type="Proteomes" id="UP001139462"/>
    </source>
</evidence>
<proteinExistence type="inferred from homology"/>
<dbReference type="CDD" id="cd09112">
    <property type="entry name" value="PLDc_CLS_2"/>
    <property type="match status" value="1"/>
</dbReference>
<dbReference type="PROSITE" id="PS50035">
    <property type="entry name" value="PLD"/>
    <property type="match status" value="2"/>
</dbReference>
<dbReference type="PANTHER" id="PTHR21248:SF22">
    <property type="entry name" value="PHOSPHOLIPASE D"/>
    <property type="match status" value="1"/>
</dbReference>
<comment type="catalytic activity">
    <reaction evidence="12">
        <text>2 a 1,2-diacyl-sn-glycero-3-phospho-(1'-sn-glycerol) = a cardiolipin + glycerol</text>
        <dbReference type="Rhea" id="RHEA:31451"/>
        <dbReference type="ChEBI" id="CHEBI:17754"/>
        <dbReference type="ChEBI" id="CHEBI:62237"/>
        <dbReference type="ChEBI" id="CHEBI:64716"/>
    </reaction>
</comment>
<dbReference type="GO" id="GO:0008808">
    <property type="term" value="F:cardiolipin synthase activity"/>
    <property type="evidence" value="ECO:0007669"/>
    <property type="project" value="UniProtKB-UniRule"/>
</dbReference>